<keyword evidence="3" id="KW-1185">Reference proteome</keyword>
<sequence>MAMAQDAQSVLAHILARLQEPESKYYERYGEWIKSQEGLEDFMFRIVRPEVWRCLQTGCRSMDACKAVGGDIKFEGRGVYMSAVLGLDKRVRVYIGQSTHIRSRITQHWNFRHRRDNPSLHYHAYQNSIFNTFGILATLPPATPGNQNHLLPGMDCPDLLLNILEMWFCLMFRALPSQTLEEWLPAGAGVRSKEGREQQPMALNITSPLDQGYRGERVWLDLSASNDPLVQDYLNAGERKRSEADFAQRQQHPQQVQQAYREAQKAFQEEQEQLTRKQPYIPLYQHRDPGPPTISTGVAVFAICMATFLGIVVLTSSKSGGPTPRPKGWR</sequence>
<keyword evidence="1" id="KW-0812">Transmembrane</keyword>
<name>A0A6A6X2W0_9PLEO</name>
<keyword evidence="1" id="KW-1133">Transmembrane helix</keyword>
<dbReference type="OrthoDB" id="5412936at2759"/>
<feature type="transmembrane region" description="Helical" evidence="1">
    <location>
        <begin position="294"/>
        <end position="315"/>
    </location>
</feature>
<keyword evidence="1" id="KW-0472">Membrane</keyword>
<evidence type="ECO:0000313" key="2">
    <source>
        <dbReference type="EMBL" id="KAF2790538.1"/>
    </source>
</evidence>
<dbReference type="AlphaFoldDB" id="A0A6A6X2W0"/>
<protein>
    <recommendedName>
        <fullName evidence="4">GIY-YIG domain-containing protein</fullName>
    </recommendedName>
</protein>
<dbReference type="Proteomes" id="UP000799757">
    <property type="component" value="Unassembled WGS sequence"/>
</dbReference>
<evidence type="ECO:0000256" key="1">
    <source>
        <dbReference type="SAM" id="Phobius"/>
    </source>
</evidence>
<dbReference type="EMBL" id="MU002068">
    <property type="protein sequence ID" value="KAF2790538.1"/>
    <property type="molecule type" value="Genomic_DNA"/>
</dbReference>
<proteinExistence type="predicted"/>
<evidence type="ECO:0008006" key="4">
    <source>
        <dbReference type="Google" id="ProtNLM"/>
    </source>
</evidence>
<gene>
    <name evidence="2" type="ORF">K505DRAFT_340349</name>
</gene>
<accession>A0A6A6X2W0</accession>
<reference evidence="2" key="1">
    <citation type="journal article" date="2020" name="Stud. Mycol.">
        <title>101 Dothideomycetes genomes: a test case for predicting lifestyles and emergence of pathogens.</title>
        <authorList>
            <person name="Haridas S."/>
            <person name="Albert R."/>
            <person name="Binder M."/>
            <person name="Bloem J."/>
            <person name="Labutti K."/>
            <person name="Salamov A."/>
            <person name="Andreopoulos B."/>
            <person name="Baker S."/>
            <person name="Barry K."/>
            <person name="Bills G."/>
            <person name="Bluhm B."/>
            <person name="Cannon C."/>
            <person name="Castanera R."/>
            <person name="Culley D."/>
            <person name="Daum C."/>
            <person name="Ezra D."/>
            <person name="Gonzalez J."/>
            <person name="Henrissat B."/>
            <person name="Kuo A."/>
            <person name="Liang C."/>
            <person name="Lipzen A."/>
            <person name="Lutzoni F."/>
            <person name="Magnuson J."/>
            <person name="Mondo S."/>
            <person name="Nolan M."/>
            <person name="Ohm R."/>
            <person name="Pangilinan J."/>
            <person name="Park H.-J."/>
            <person name="Ramirez L."/>
            <person name="Alfaro M."/>
            <person name="Sun H."/>
            <person name="Tritt A."/>
            <person name="Yoshinaga Y."/>
            <person name="Zwiers L.-H."/>
            <person name="Turgeon B."/>
            <person name="Goodwin S."/>
            <person name="Spatafora J."/>
            <person name="Crous P."/>
            <person name="Grigoriev I."/>
        </authorList>
    </citation>
    <scope>NUCLEOTIDE SEQUENCE</scope>
    <source>
        <strain evidence="2">CBS 109.77</strain>
    </source>
</reference>
<evidence type="ECO:0000313" key="3">
    <source>
        <dbReference type="Proteomes" id="UP000799757"/>
    </source>
</evidence>
<organism evidence="2 3">
    <name type="scientific">Melanomma pulvis-pyrius CBS 109.77</name>
    <dbReference type="NCBI Taxonomy" id="1314802"/>
    <lineage>
        <taxon>Eukaryota</taxon>
        <taxon>Fungi</taxon>
        <taxon>Dikarya</taxon>
        <taxon>Ascomycota</taxon>
        <taxon>Pezizomycotina</taxon>
        <taxon>Dothideomycetes</taxon>
        <taxon>Pleosporomycetidae</taxon>
        <taxon>Pleosporales</taxon>
        <taxon>Melanommataceae</taxon>
        <taxon>Melanomma</taxon>
    </lineage>
</organism>